<comment type="caution">
    <text evidence="1">The sequence shown here is derived from an EMBL/GenBank/DDBJ whole genome shotgun (WGS) entry which is preliminary data.</text>
</comment>
<keyword evidence="2" id="KW-1185">Reference proteome</keyword>
<protein>
    <recommendedName>
        <fullName evidence="3">Histone-lysine N-methyltransferase SETMAR</fullName>
    </recommendedName>
</protein>
<dbReference type="Proteomes" id="UP000600918">
    <property type="component" value="Unassembled WGS sequence"/>
</dbReference>
<sequence>MATAHSSSFDHGIDAVLANVVRNWFKRFRYESYDVSDRSQNSFKPFEEDWLEKKSDVCVSHDLIMKNLIDRISICELLLKRNDIELCLK</sequence>
<gene>
    <name evidence="1" type="ORF">H0235_017611</name>
</gene>
<organism evidence="1 2">
    <name type="scientific">Vespula pensylvanica</name>
    <name type="common">Western yellow jacket</name>
    <name type="synonym">Wasp</name>
    <dbReference type="NCBI Taxonomy" id="30213"/>
    <lineage>
        <taxon>Eukaryota</taxon>
        <taxon>Metazoa</taxon>
        <taxon>Ecdysozoa</taxon>
        <taxon>Arthropoda</taxon>
        <taxon>Hexapoda</taxon>
        <taxon>Insecta</taxon>
        <taxon>Pterygota</taxon>
        <taxon>Neoptera</taxon>
        <taxon>Endopterygota</taxon>
        <taxon>Hymenoptera</taxon>
        <taxon>Apocrita</taxon>
        <taxon>Aculeata</taxon>
        <taxon>Vespoidea</taxon>
        <taxon>Vespidae</taxon>
        <taxon>Vespinae</taxon>
        <taxon>Vespula</taxon>
    </lineage>
</organism>
<evidence type="ECO:0000313" key="2">
    <source>
        <dbReference type="Proteomes" id="UP000600918"/>
    </source>
</evidence>
<evidence type="ECO:0008006" key="3">
    <source>
        <dbReference type="Google" id="ProtNLM"/>
    </source>
</evidence>
<name>A0A834JPD0_VESPE</name>
<evidence type="ECO:0000313" key="1">
    <source>
        <dbReference type="EMBL" id="KAF7390449.1"/>
    </source>
</evidence>
<reference evidence="1" key="1">
    <citation type="journal article" date="2020" name="G3 (Bethesda)">
        <title>High-Quality Assemblies for Three Invasive Social Wasps from the &lt;i&gt;Vespula&lt;/i&gt; Genus.</title>
        <authorList>
            <person name="Harrop T.W.R."/>
            <person name="Guhlin J."/>
            <person name="McLaughlin G.M."/>
            <person name="Permina E."/>
            <person name="Stockwell P."/>
            <person name="Gilligan J."/>
            <person name="Le Lec M.F."/>
            <person name="Gruber M.A.M."/>
            <person name="Quinn O."/>
            <person name="Lovegrove M."/>
            <person name="Duncan E.J."/>
            <person name="Remnant E.J."/>
            <person name="Van Eeckhoven J."/>
            <person name="Graham B."/>
            <person name="Knapp R.A."/>
            <person name="Langford K.W."/>
            <person name="Kronenberg Z."/>
            <person name="Press M.O."/>
            <person name="Eacker S.M."/>
            <person name="Wilson-Rankin E.E."/>
            <person name="Purcell J."/>
            <person name="Lester P.J."/>
            <person name="Dearden P.K."/>
        </authorList>
    </citation>
    <scope>NUCLEOTIDE SEQUENCE</scope>
    <source>
        <strain evidence="1">Volc-1</strain>
    </source>
</reference>
<proteinExistence type="predicted"/>
<dbReference type="AlphaFoldDB" id="A0A834JPD0"/>
<accession>A0A834JPD0</accession>
<dbReference type="EMBL" id="JACSDY010000023">
    <property type="protein sequence ID" value="KAF7390449.1"/>
    <property type="molecule type" value="Genomic_DNA"/>
</dbReference>